<dbReference type="InterPro" id="IPR034122">
    <property type="entry name" value="Retropepsin-like_bacterial"/>
</dbReference>
<name>A0ABX0K0F6_9PROT</name>
<feature type="domain" description="Peptidase A2" evidence="3">
    <location>
        <begin position="69"/>
        <end position="145"/>
    </location>
</feature>
<feature type="chain" id="PRO_5045539019" description="Peptidase A2 domain-containing protein" evidence="2">
    <location>
        <begin position="36"/>
        <end position="341"/>
    </location>
</feature>
<evidence type="ECO:0000256" key="2">
    <source>
        <dbReference type="SAM" id="SignalP"/>
    </source>
</evidence>
<reference evidence="4 5" key="1">
    <citation type="journal article" date="2020" name="Int. J. Syst. Evol. Microbiol.">
        <title>Novel acetic acid bacteria from cider fermentations: Acetobacter conturbans sp. nov. and Acetobacter fallax sp. nov.</title>
        <authorList>
            <person name="Sombolestani A.S."/>
            <person name="Cleenwerck I."/>
            <person name="Cnockaert M."/>
            <person name="Borremans W."/>
            <person name="Wieme A.D."/>
            <person name="De Vuyst L."/>
            <person name="Vandamme P."/>
        </authorList>
    </citation>
    <scope>NUCLEOTIDE SEQUENCE [LARGE SCALE GENOMIC DNA]</scope>
    <source>
        <strain evidence="4 5">LMG 1627</strain>
    </source>
</reference>
<dbReference type="SUPFAM" id="SSF50630">
    <property type="entry name" value="Acid proteases"/>
    <property type="match status" value="2"/>
</dbReference>
<organism evidence="4 5">
    <name type="scientific">Acetobacter conturbans</name>
    <dbReference type="NCBI Taxonomy" id="1737472"/>
    <lineage>
        <taxon>Bacteria</taxon>
        <taxon>Pseudomonadati</taxon>
        <taxon>Pseudomonadota</taxon>
        <taxon>Alphaproteobacteria</taxon>
        <taxon>Acetobacterales</taxon>
        <taxon>Acetobacteraceae</taxon>
        <taxon>Acetobacter</taxon>
    </lineage>
</organism>
<dbReference type="PROSITE" id="PS50175">
    <property type="entry name" value="ASP_PROT_RETROV"/>
    <property type="match status" value="1"/>
</dbReference>
<comment type="caution">
    <text evidence="4">The sequence shown here is derived from an EMBL/GenBank/DDBJ whole genome shotgun (WGS) entry which is preliminary data.</text>
</comment>
<dbReference type="CDD" id="cd05483">
    <property type="entry name" value="retropepsin_like_bacteria"/>
    <property type="match status" value="2"/>
</dbReference>
<protein>
    <recommendedName>
        <fullName evidence="3">Peptidase A2 domain-containing protein</fullName>
    </recommendedName>
</protein>
<evidence type="ECO:0000313" key="4">
    <source>
        <dbReference type="EMBL" id="NHN88165.1"/>
    </source>
</evidence>
<keyword evidence="1" id="KW-0378">Hydrolase</keyword>
<feature type="signal peptide" evidence="2">
    <location>
        <begin position="1"/>
        <end position="35"/>
    </location>
</feature>
<evidence type="ECO:0000259" key="3">
    <source>
        <dbReference type="PROSITE" id="PS50175"/>
    </source>
</evidence>
<keyword evidence="2" id="KW-0732">Signal</keyword>
<dbReference type="Gene3D" id="2.40.70.10">
    <property type="entry name" value="Acid Proteases"/>
    <property type="match status" value="2"/>
</dbReference>
<accession>A0ABX0K0F6</accession>
<dbReference type="InterPro" id="IPR001969">
    <property type="entry name" value="Aspartic_peptidase_AS"/>
</dbReference>
<dbReference type="InterPro" id="IPR001995">
    <property type="entry name" value="Peptidase_A2_cat"/>
</dbReference>
<dbReference type="EMBL" id="WOSY01000004">
    <property type="protein sequence ID" value="NHN88165.1"/>
    <property type="molecule type" value="Genomic_DNA"/>
</dbReference>
<dbReference type="Proteomes" id="UP000631653">
    <property type="component" value="Unassembled WGS sequence"/>
</dbReference>
<proteinExistence type="predicted"/>
<evidence type="ECO:0000256" key="1">
    <source>
        <dbReference type="ARBA" id="ARBA00022801"/>
    </source>
</evidence>
<evidence type="ECO:0000313" key="5">
    <source>
        <dbReference type="Proteomes" id="UP000631653"/>
    </source>
</evidence>
<gene>
    <name evidence="4" type="ORF">GOB81_05935</name>
</gene>
<dbReference type="Pfam" id="PF13975">
    <property type="entry name" value="gag-asp_proteas"/>
    <property type="match status" value="1"/>
</dbReference>
<dbReference type="InterPro" id="IPR021109">
    <property type="entry name" value="Peptidase_aspartic_dom_sf"/>
</dbReference>
<dbReference type="PROSITE" id="PS00141">
    <property type="entry name" value="ASP_PROTEASE"/>
    <property type="match status" value="1"/>
</dbReference>
<sequence length="341" mass="36028">MHGAGGHAFRQTGVPSNALRALGCLLGLLALSACATGPHSCDISRIGPLPVLNESGSPLIRIMLNGKPAVMLVDTGAENSLVTPAAVKEFGLEATSATVRMKGVGGFVQTPVITADTLELEGAVASNVIFVEADLPPVMMAGMPLAGLFGADFLSGYDVLFDLPAREITLFRLKGCSAGSLGWKEPFERIPFAENYPVRVTLPAKLNGKAIDLMLDSGSNRTTVLVEQAREAGVRRSMLAQDENLGSTGVDGVHLDAWRHRFASLQIGADVYLNDELIVAPLETSYALLGADFLWRRPVWVSYRDQTVLLFQENGSPQAVVAGSAISAASPAHHAVRSAAQ</sequence>
<dbReference type="Pfam" id="PF13650">
    <property type="entry name" value="Asp_protease_2"/>
    <property type="match status" value="1"/>
</dbReference>
<keyword evidence="5" id="KW-1185">Reference proteome</keyword>